<organism evidence="5 6">
    <name type="scientific">Candidatus Accumulibacter contiguus</name>
    <dbReference type="NCBI Taxonomy" id="2954381"/>
    <lineage>
        <taxon>Bacteria</taxon>
        <taxon>Pseudomonadati</taxon>
        <taxon>Pseudomonadota</taxon>
        <taxon>Betaproteobacteria</taxon>
        <taxon>Candidatus Accumulibacter</taxon>
    </lineage>
</organism>
<dbReference type="Pfam" id="PF08447">
    <property type="entry name" value="PAS_3"/>
    <property type="match status" value="1"/>
</dbReference>
<dbReference type="SMART" id="SM00052">
    <property type="entry name" value="EAL"/>
    <property type="match status" value="1"/>
</dbReference>
<dbReference type="InterPro" id="IPR052155">
    <property type="entry name" value="Biofilm_reg_signaling"/>
</dbReference>
<dbReference type="InterPro" id="IPR013767">
    <property type="entry name" value="PAS_fold"/>
</dbReference>
<feature type="domain" description="EAL" evidence="3">
    <location>
        <begin position="744"/>
        <end position="998"/>
    </location>
</feature>
<dbReference type="SUPFAM" id="SSF141868">
    <property type="entry name" value="EAL domain-like"/>
    <property type="match status" value="1"/>
</dbReference>
<dbReference type="InterPro" id="IPR000014">
    <property type="entry name" value="PAS"/>
</dbReference>
<dbReference type="InterPro" id="IPR013656">
    <property type="entry name" value="PAS_4"/>
</dbReference>
<dbReference type="SMART" id="SM00091">
    <property type="entry name" value="PAS"/>
    <property type="match status" value="3"/>
</dbReference>
<dbReference type="InterPro" id="IPR035965">
    <property type="entry name" value="PAS-like_dom_sf"/>
</dbReference>
<feature type="domain" description="PAC" evidence="2">
    <location>
        <begin position="99"/>
        <end position="151"/>
    </location>
</feature>
<dbReference type="InterPro" id="IPR029787">
    <property type="entry name" value="Nucleotide_cyclase"/>
</dbReference>
<accession>A0ABX1TBD3</accession>
<dbReference type="PROSITE" id="PS50112">
    <property type="entry name" value="PAS"/>
    <property type="match status" value="2"/>
</dbReference>
<feature type="domain" description="GGDEF" evidence="4">
    <location>
        <begin position="602"/>
        <end position="735"/>
    </location>
</feature>
<dbReference type="SMART" id="SM00086">
    <property type="entry name" value="PAC"/>
    <property type="match status" value="3"/>
</dbReference>
<comment type="caution">
    <text evidence="5">The sequence shown here is derived from an EMBL/GenBank/DDBJ whole genome shotgun (WGS) entry which is preliminary data.</text>
</comment>
<dbReference type="SUPFAM" id="SSF55781">
    <property type="entry name" value="GAF domain-like"/>
    <property type="match status" value="1"/>
</dbReference>
<feature type="domain" description="PAS" evidence="1">
    <location>
        <begin position="439"/>
        <end position="492"/>
    </location>
</feature>
<dbReference type="NCBIfam" id="TIGR00254">
    <property type="entry name" value="GGDEF"/>
    <property type="match status" value="1"/>
</dbReference>
<proteinExistence type="predicted"/>
<evidence type="ECO:0000313" key="5">
    <source>
        <dbReference type="EMBL" id="NMQ06969.1"/>
    </source>
</evidence>
<dbReference type="CDD" id="cd00130">
    <property type="entry name" value="PAS"/>
    <property type="match status" value="3"/>
</dbReference>
<feature type="domain" description="PAS" evidence="1">
    <location>
        <begin position="25"/>
        <end position="88"/>
    </location>
</feature>
<sequence>MGLRRMHKHMDTDRTDDTRPHWEYDSTLLRAVLQTIPYPVWLKDPDGVYLACNRTFEGLYGASEADLVGKTDYDFAAPALADFVREKDCAAVATGSPSRNEEWLTFVADGYRSLFETVKTPMHDSKGRLIGVLGIARDITEQRTLESTLMATASFVSQHHGTDCFDALVRFTAETFDADHVHIALLEPDPTRVRVIAVCADGQRREPGYVYALSGTPCENVLQRTRKCYSSHVQALFPEDRDLLTMQAEAYIGEPILDGNGEVVGLIAMVSRRTLAYSQTIEAGMRILSARAGAELTRRQAEAALYANEERYRRISSLTSDFIFSCARSNDGLFRIGWCAGNAVDVFGFSTDELITRGCWRCSVVAEDQPLFERHITRLAPGQSSDFTLRITHGDGSMRWLRCYAHHENHPAASGQHRLHGACQDVTAQHLAEASLRDSQEQLRLILDSAAEAIFGADINGICTFVNKACLRMLGYEHEEDIVGKEVHALIHHTYSDGRPYPKEACHVRRATLAGKSTHVEGEVHWRADGTSFPIESWSHPMFRGGDLLGAVVTFIDISERKQAEARIEFLAHHDALTGLPNRVLVRDRFAQAKAFAERNHTLVAMLFLDLDNFKAINDTLGHAAGDELLKAVVLRLGQCVRDTDTMSRQGGDEFIVLLNDIPDKATAERVAGEILRRLTEPILIDGHAIATAGSIGISLCPDDGESFDALLQRADTAMYTAKAAGRNTYRFFDEMMNNQVCQHLLLKNRLHHALSGNDFRLVYQPKYDIAGKCITGLEALLRWNDPEIGEVPPSSFIPVAEDCDLIVPIGRWVLEAACHQMVVWQLAGLAPPPVSVNLSALQFRRCRLAEVVTDVLQQTGLPAGMLELDLNESILLHDADNTLDTVRRLKALGIVLSIDDFGTGYSSLADLKRFAIDKLKIDQNFIRDIGSDPDDADIVRAVIRLAHCLRLGIVAEGVETGEQLAFLRAEGCQEIQGYLFSRPLPPTEIEDLLRMAVSARRLE</sequence>
<dbReference type="PROSITE" id="PS50883">
    <property type="entry name" value="EAL"/>
    <property type="match status" value="1"/>
</dbReference>
<dbReference type="Proteomes" id="UP000886469">
    <property type="component" value="Unassembled WGS sequence"/>
</dbReference>
<dbReference type="Pfam" id="PF08448">
    <property type="entry name" value="PAS_4"/>
    <property type="match status" value="1"/>
</dbReference>
<dbReference type="InterPro" id="IPR001633">
    <property type="entry name" value="EAL_dom"/>
</dbReference>
<dbReference type="InterPro" id="IPR013655">
    <property type="entry name" value="PAS_fold_3"/>
</dbReference>
<protein>
    <submittedName>
        <fullName evidence="5">EAL domain-containing protein</fullName>
    </submittedName>
</protein>
<dbReference type="SMART" id="SM00267">
    <property type="entry name" value="GGDEF"/>
    <property type="match status" value="1"/>
</dbReference>
<dbReference type="Gene3D" id="3.30.70.270">
    <property type="match status" value="1"/>
</dbReference>
<gene>
    <name evidence="5" type="ORF">E4Q08_17825</name>
</gene>
<keyword evidence="6" id="KW-1185">Reference proteome</keyword>
<dbReference type="CDD" id="cd01948">
    <property type="entry name" value="EAL"/>
    <property type="match status" value="1"/>
</dbReference>
<reference evidence="5" key="1">
    <citation type="submission" date="2019-03" db="EMBL/GenBank/DDBJ databases">
        <title>Metabolic reconstructions from genomes of highly enriched 'Candidatus Accumulibacter' and 'Candidatus Competibacter' bioreactor populations.</title>
        <authorList>
            <person name="Annavajhala M.K."/>
            <person name="Welles L."/>
            <person name="Abbas B."/>
            <person name="Sorokin D."/>
            <person name="Park H."/>
            <person name="Van Loosdrecht M."/>
            <person name="Chandran K."/>
        </authorList>
    </citation>
    <scope>NUCLEOTIDE SEQUENCE</scope>
    <source>
        <strain evidence="5">SBR_L</strain>
    </source>
</reference>
<evidence type="ECO:0000259" key="2">
    <source>
        <dbReference type="PROSITE" id="PS50113"/>
    </source>
</evidence>
<dbReference type="PANTHER" id="PTHR44757">
    <property type="entry name" value="DIGUANYLATE CYCLASE DGCP"/>
    <property type="match status" value="1"/>
</dbReference>
<dbReference type="InterPro" id="IPR043128">
    <property type="entry name" value="Rev_trsase/Diguanyl_cyclase"/>
</dbReference>
<dbReference type="NCBIfam" id="TIGR00229">
    <property type="entry name" value="sensory_box"/>
    <property type="match status" value="2"/>
</dbReference>
<dbReference type="CDD" id="cd01949">
    <property type="entry name" value="GGDEF"/>
    <property type="match status" value="1"/>
</dbReference>
<evidence type="ECO:0000259" key="1">
    <source>
        <dbReference type="PROSITE" id="PS50112"/>
    </source>
</evidence>
<evidence type="ECO:0000313" key="6">
    <source>
        <dbReference type="Proteomes" id="UP000886469"/>
    </source>
</evidence>
<dbReference type="SUPFAM" id="SSF55785">
    <property type="entry name" value="PYP-like sensor domain (PAS domain)"/>
    <property type="match status" value="3"/>
</dbReference>
<feature type="domain" description="PAC" evidence="2">
    <location>
        <begin position="518"/>
        <end position="570"/>
    </location>
</feature>
<dbReference type="Pfam" id="PF00990">
    <property type="entry name" value="GGDEF"/>
    <property type="match status" value="1"/>
</dbReference>
<name>A0ABX1TBD3_9PROT</name>
<dbReference type="Gene3D" id="3.20.20.450">
    <property type="entry name" value="EAL domain"/>
    <property type="match status" value="1"/>
</dbReference>
<evidence type="ECO:0000259" key="4">
    <source>
        <dbReference type="PROSITE" id="PS50887"/>
    </source>
</evidence>
<dbReference type="PROSITE" id="PS50887">
    <property type="entry name" value="GGDEF"/>
    <property type="match status" value="1"/>
</dbReference>
<evidence type="ECO:0000259" key="3">
    <source>
        <dbReference type="PROSITE" id="PS50883"/>
    </source>
</evidence>
<dbReference type="InterPro" id="IPR029016">
    <property type="entry name" value="GAF-like_dom_sf"/>
</dbReference>
<dbReference type="Gene3D" id="3.30.450.20">
    <property type="entry name" value="PAS domain"/>
    <property type="match status" value="3"/>
</dbReference>
<dbReference type="InterPro" id="IPR000700">
    <property type="entry name" value="PAS-assoc_C"/>
</dbReference>
<dbReference type="SUPFAM" id="SSF55073">
    <property type="entry name" value="Nucleotide cyclase"/>
    <property type="match status" value="1"/>
</dbReference>
<dbReference type="PANTHER" id="PTHR44757:SF2">
    <property type="entry name" value="BIOFILM ARCHITECTURE MAINTENANCE PROTEIN MBAA"/>
    <property type="match status" value="1"/>
</dbReference>
<dbReference type="InterPro" id="IPR000160">
    <property type="entry name" value="GGDEF_dom"/>
</dbReference>
<dbReference type="PROSITE" id="PS50113">
    <property type="entry name" value="PAC"/>
    <property type="match status" value="2"/>
</dbReference>
<dbReference type="InterPro" id="IPR035919">
    <property type="entry name" value="EAL_sf"/>
</dbReference>
<dbReference type="Pfam" id="PF00563">
    <property type="entry name" value="EAL"/>
    <property type="match status" value="1"/>
</dbReference>
<dbReference type="InterPro" id="IPR001610">
    <property type="entry name" value="PAC"/>
</dbReference>
<dbReference type="Pfam" id="PF00989">
    <property type="entry name" value="PAS"/>
    <property type="match status" value="1"/>
</dbReference>
<dbReference type="Gene3D" id="3.30.450.40">
    <property type="match status" value="1"/>
</dbReference>
<dbReference type="EMBL" id="SPMX01000059">
    <property type="protein sequence ID" value="NMQ06969.1"/>
    <property type="molecule type" value="Genomic_DNA"/>
</dbReference>